<reference evidence="11" key="1">
    <citation type="submission" date="2025-08" db="UniProtKB">
        <authorList>
            <consortium name="RefSeq"/>
        </authorList>
    </citation>
    <scope>IDENTIFICATION</scope>
</reference>
<evidence type="ECO:0000256" key="3">
    <source>
        <dbReference type="ARBA" id="ARBA00022679"/>
    </source>
</evidence>
<name>A0ABM0KB78_APLCA</name>
<feature type="region of interest" description="Disordered" evidence="8">
    <location>
        <begin position="150"/>
        <end position="193"/>
    </location>
</feature>
<feature type="compositionally biased region" description="Low complexity" evidence="8">
    <location>
        <begin position="72"/>
        <end position="98"/>
    </location>
</feature>
<evidence type="ECO:0000259" key="9">
    <source>
        <dbReference type="PROSITE" id="PS50011"/>
    </source>
</evidence>
<dbReference type="InterPro" id="IPR050205">
    <property type="entry name" value="CDPK_Ser/Thr_kinases"/>
</dbReference>
<proteinExistence type="inferred from homology"/>
<keyword evidence="4 7" id="KW-0547">Nucleotide-binding</keyword>
<evidence type="ECO:0000313" key="10">
    <source>
        <dbReference type="Proteomes" id="UP000694888"/>
    </source>
</evidence>
<evidence type="ECO:0000256" key="1">
    <source>
        <dbReference type="ARBA" id="ARBA00006692"/>
    </source>
</evidence>
<keyword evidence="10" id="KW-1185">Reference proteome</keyword>
<evidence type="ECO:0000256" key="8">
    <source>
        <dbReference type="SAM" id="MobiDB-lite"/>
    </source>
</evidence>
<dbReference type="Gene3D" id="1.10.510.10">
    <property type="entry name" value="Transferase(Phosphotransferase) domain 1"/>
    <property type="match status" value="1"/>
</dbReference>
<evidence type="ECO:0000256" key="7">
    <source>
        <dbReference type="PROSITE-ProRule" id="PRU10141"/>
    </source>
</evidence>
<comment type="similarity">
    <text evidence="1">Belongs to the protein kinase superfamily. CAMK Ser/Thr protein kinase family.</text>
</comment>
<dbReference type="InterPro" id="IPR008271">
    <property type="entry name" value="Ser/Thr_kinase_AS"/>
</dbReference>
<keyword evidence="5" id="KW-0418">Kinase</keyword>
<dbReference type="Gene3D" id="3.30.200.20">
    <property type="entry name" value="Phosphorylase Kinase, domain 1"/>
    <property type="match status" value="1"/>
</dbReference>
<dbReference type="InterPro" id="IPR011009">
    <property type="entry name" value="Kinase-like_dom_sf"/>
</dbReference>
<feature type="region of interest" description="Disordered" evidence="8">
    <location>
        <begin position="347"/>
        <end position="376"/>
    </location>
</feature>
<organism evidence="10 11">
    <name type="scientific">Aplysia californica</name>
    <name type="common">California sea hare</name>
    <dbReference type="NCBI Taxonomy" id="6500"/>
    <lineage>
        <taxon>Eukaryota</taxon>
        <taxon>Metazoa</taxon>
        <taxon>Spiralia</taxon>
        <taxon>Lophotrochozoa</taxon>
        <taxon>Mollusca</taxon>
        <taxon>Gastropoda</taxon>
        <taxon>Heterobranchia</taxon>
        <taxon>Euthyneura</taxon>
        <taxon>Tectipleura</taxon>
        <taxon>Aplysiida</taxon>
        <taxon>Aplysioidea</taxon>
        <taxon>Aplysiidae</taxon>
        <taxon>Aplysia</taxon>
    </lineage>
</organism>
<dbReference type="Proteomes" id="UP000694888">
    <property type="component" value="Unplaced"/>
</dbReference>
<feature type="compositionally biased region" description="Polar residues" evidence="8">
    <location>
        <begin position="59"/>
        <end position="71"/>
    </location>
</feature>
<accession>A0ABM0KB78</accession>
<dbReference type="InterPro" id="IPR000719">
    <property type="entry name" value="Prot_kinase_dom"/>
</dbReference>
<evidence type="ECO:0000256" key="4">
    <source>
        <dbReference type="ARBA" id="ARBA00022741"/>
    </source>
</evidence>
<dbReference type="PANTHER" id="PTHR24349">
    <property type="entry name" value="SERINE/THREONINE-PROTEIN KINASE"/>
    <property type="match status" value="1"/>
</dbReference>
<keyword evidence="3" id="KW-0808">Transferase</keyword>
<dbReference type="SUPFAM" id="SSF56112">
    <property type="entry name" value="Protein kinase-like (PK-like)"/>
    <property type="match status" value="1"/>
</dbReference>
<evidence type="ECO:0000256" key="2">
    <source>
        <dbReference type="ARBA" id="ARBA00022527"/>
    </source>
</evidence>
<evidence type="ECO:0000256" key="5">
    <source>
        <dbReference type="ARBA" id="ARBA00022777"/>
    </source>
</evidence>
<keyword evidence="2" id="KW-0723">Serine/threonine-protein kinase</keyword>
<dbReference type="PROSITE" id="PS50011">
    <property type="entry name" value="PROTEIN_KINASE_DOM"/>
    <property type="match status" value="1"/>
</dbReference>
<feature type="binding site" evidence="7">
    <location>
        <position position="413"/>
    </location>
    <ligand>
        <name>ATP</name>
        <dbReference type="ChEBI" id="CHEBI:30616"/>
    </ligand>
</feature>
<dbReference type="PROSITE" id="PS00108">
    <property type="entry name" value="PROTEIN_KINASE_ST"/>
    <property type="match status" value="1"/>
</dbReference>
<feature type="compositionally biased region" description="Low complexity" evidence="8">
    <location>
        <begin position="42"/>
        <end position="58"/>
    </location>
</feature>
<sequence length="697" mass="75372">MLPGSGSSPVMEFWAFSRRQLEGSAEQSKDSGSYGGDSEFCSSNPDKSNSSDSEFCSSNPDKASCSDSEFCSSNPDKSNSSDSEFCSSNPDKASSSDSEFCSSNPDKFNSSDSEFCSSNPDKASSSDTEFCSSNPDTSCTASLLLTTNTDIASNGRDHPTTKTDKDITSTGTASSDSRKRKRPQNHGDSKRRITPEACTGAVFPAPYTEVAWSCDVIPPTACDVMLPPTTCDVIPPTTCDVIPPTTCDVMLPPTTCDVIPPTMCDVIPPTTSDVIPPTMCDVIPPTTSDIIPPTTCDIIPPTTFYVTPPTTCDVIPPTICDVTPPTTCDVIPPTICDVTPPTTTTNNTAGDCARAGVVPTESNKPAPRQSEEQTNGESFCALLEPTGEELGQGSFGSVSTYRHKETGKEYAVKVMRNCQKKRLRRVLSEIETCRRYKNCENILNFVDFYRTGDTFFLIFDKMEGGDLRAVLESTLSYLTESQASRVTGAVARALLTLHKEGVAHRDLKPNNILCRTPGKLTPLVLCDFGVASQPPSSPPDPSKEDNLTKPALKSAVGCPQYVAPEVAGLLLLPKSRRSTAPYDTSCDMWSLGVLLYELLFHRQPFVGHCAQHAQTSVRNCWDCIQDMFPKICRGDYSIPTDARESLSDAAVDLIRRLLVVDPQGRYSAAQVLKHPFVTSHRDDDDVTTTTDCLTALP</sequence>
<dbReference type="SMART" id="SM00220">
    <property type="entry name" value="S_TKc"/>
    <property type="match status" value="1"/>
</dbReference>
<feature type="compositionally biased region" description="Polar residues" evidence="8">
    <location>
        <begin position="99"/>
        <end position="119"/>
    </location>
</feature>
<feature type="compositionally biased region" description="Basic and acidic residues" evidence="8">
    <location>
        <begin position="155"/>
        <end position="167"/>
    </location>
</feature>
<evidence type="ECO:0000313" key="11">
    <source>
        <dbReference type="RefSeq" id="XP_005113412.1"/>
    </source>
</evidence>
<dbReference type="GeneID" id="101855772"/>
<evidence type="ECO:0000256" key="6">
    <source>
        <dbReference type="ARBA" id="ARBA00022840"/>
    </source>
</evidence>
<gene>
    <name evidence="11" type="primary">LOC101855772</name>
</gene>
<feature type="region of interest" description="Disordered" evidence="8">
    <location>
        <begin position="21"/>
        <end position="119"/>
    </location>
</feature>
<dbReference type="PROSITE" id="PS00107">
    <property type="entry name" value="PROTEIN_KINASE_ATP"/>
    <property type="match status" value="1"/>
</dbReference>
<feature type="domain" description="Protein kinase" evidence="9">
    <location>
        <begin position="384"/>
        <end position="677"/>
    </location>
</feature>
<protein>
    <submittedName>
        <fullName evidence="11">Serine/threonine-protein kinase STE20-like</fullName>
    </submittedName>
</protein>
<dbReference type="Pfam" id="PF00069">
    <property type="entry name" value="Pkinase"/>
    <property type="match status" value="1"/>
</dbReference>
<keyword evidence="6 7" id="KW-0067">ATP-binding</keyword>
<dbReference type="InterPro" id="IPR017441">
    <property type="entry name" value="Protein_kinase_ATP_BS"/>
</dbReference>
<dbReference type="RefSeq" id="XP_005113412.1">
    <property type="nucleotide sequence ID" value="XM_005113355.3"/>
</dbReference>